<dbReference type="AlphaFoldDB" id="A0A2A6BES6"/>
<reference evidence="1" key="2">
    <citation type="submission" date="2022-06" db="UniProtKB">
        <authorList>
            <consortium name="EnsemblMetazoa"/>
        </authorList>
    </citation>
    <scope>IDENTIFICATION</scope>
    <source>
        <strain evidence="1">PS312</strain>
    </source>
</reference>
<dbReference type="InterPro" id="IPR019428">
    <property type="entry name" value="7TM_GPCR_serpentine_rcpt_Str"/>
</dbReference>
<keyword evidence="2" id="KW-1185">Reference proteome</keyword>
<name>A0A2A6BES6_PRIPA</name>
<proteinExistence type="predicted"/>
<gene>
    <name evidence="1" type="primary">WBGene00089678</name>
</gene>
<accession>A0A2A6BES6</accession>
<dbReference type="PANTHER" id="PTHR45907">
    <property type="entry name" value="SERPENTINE RECEPTOR, CLASS J"/>
    <property type="match status" value="1"/>
</dbReference>
<dbReference type="Proteomes" id="UP000005239">
    <property type="component" value="Unassembled WGS sequence"/>
</dbReference>
<reference evidence="2" key="1">
    <citation type="journal article" date="2008" name="Nat. Genet.">
        <title>The Pristionchus pacificus genome provides a unique perspective on nematode lifestyle and parasitism.</title>
        <authorList>
            <person name="Dieterich C."/>
            <person name="Clifton S.W."/>
            <person name="Schuster L.N."/>
            <person name="Chinwalla A."/>
            <person name="Delehaunty K."/>
            <person name="Dinkelacker I."/>
            <person name="Fulton L."/>
            <person name="Fulton R."/>
            <person name="Godfrey J."/>
            <person name="Minx P."/>
            <person name="Mitreva M."/>
            <person name="Roeseler W."/>
            <person name="Tian H."/>
            <person name="Witte H."/>
            <person name="Yang S.P."/>
            <person name="Wilson R.K."/>
            <person name="Sommer R.J."/>
        </authorList>
    </citation>
    <scope>NUCLEOTIDE SEQUENCE [LARGE SCALE GENOMIC DNA]</scope>
    <source>
        <strain evidence="2">PS312</strain>
    </source>
</reference>
<evidence type="ECO:0000313" key="2">
    <source>
        <dbReference type="Proteomes" id="UP000005239"/>
    </source>
</evidence>
<protein>
    <submittedName>
        <fullName evidence="1">G protein-coupled receptor</fullName>
    </submittedName>
</protein>
<dbReference type="PANTHER" id="PTHR45907:SF16">
    <property type="entry name" value="SERPENTINE RECEPTOR, CLASS J"/>
    <property type="match status" value="1"/>
</dbReference>
<organism evidence="1 2">
    <name type="scientific">Pristionchus pacificus</name>
    <name type="common">Parasitic nematode worm</name>
    <dbReference type="NCBI Taxonomy" id="54126"/>
    <lineage>
        <taxon>Eukaryota</taxon>
        <taxon>Metazoa</taxon>
        <taxon>Ecdysozoa</taxon>
        <taxon>Nematoda</taxon>
        <taxon>Chromadorea</taxon>
        <taxon>Rhabditida</taxon>
        <taxon>Rhabditina</taxon>
        <taxon>Diplogasteromorpha</taxon>
        <taxon>Diplogasteroidea</taxon>
        <taxon>Neodiplogasteridae</taxon>
        <taxon>Pristionchus</taxon>
    </lineage>
</organism>
<dbReference type="InterPro" id="IPR019423">
    <property type="entry name" value="7TM_GPCR_serpentine_rcpt_Srj"/>
</dbReference>
<dbReference type="Pfam" id="PF10326">
    <property type="entry name" value="7TM_GPCR_Str"/>
    <property type="match status" value="1"/>
</dbReference>
<evidence type="ECO:0000313" key="1">
    <source>
        <dbReference type="EnsemblMetazoa" id="PPA00124.1"/>
    </source>
</evidence>
<sequence length="348" mass="39700">MSSNGIPHIDEDPAPPVVVRMRNRQPLADKQTADNTAAFDAVQRGLEVLAEGETSEETEEIKKLNSQMDHLNDYMNKVEQRLKAHNEKLMETLATQKAEREKRRQSFHERMATNQEEDTDFSKKMADILSRVNQARIGKLRYGVGFVWPLAFSLAFPMLSFNFAYRLVAVKYPLCLDYFNSPRIIGLMVSIATCCALSWACITRYMGFDNGDSRSSYVHEFFISNGTTDSFLDHDIDEINDYIVVVFWERGFLDGPHCINIIGSGILFCMIDVAYKFMAYAAYNIVHCLNENAQWSERFHTQHVQLFRALVMQALTPCITSYIPIGLCGIWPFFGTTTQFCPAIVPSF</sequence>
<dbReference type="EnsemblMetazoa" id="PPA00124.1">
    <property type="protein sequence ID" value="PPA00124.1"/>
    <property type="gene ID" value="WBGene00089678"/>
</dbReference>
<accession>A0A8R1U372</accession>